<feature type="region of interest" description="Disordered" evidence="9">
    <location>
        <begin position="360"/>
        <end position="383"/>
    </location>
</feature>
<dbReference type="KEGG" id="acan:ACA1_274380"/>
<dbReference type="InterPro" id="IPR033695">
    <property type="entry name" value="POLO_box_2"/>
</dbReference>
<evidence type="ECO:0000313" key="13">
    <source>
        <dbReference type="Proteomes" id="UP000011083"/>
    </source>
</evidence>
<evidence type="ECO:0000256" key="3">
    <source>
        <dbReference type="ARBA" id="ARBA00022737"/>
    </source>
</evidence>
<proteinExistence type="inferred from homology"/>
<dbReference type="SUPFAM" id="SSF82615">
    <property type="entry name" value="Polo-box domain"/>
    <property type="match status" value="2"/>
</dbReference>
<dbReference type="PROSITE" id="PS50078">
    <property type="entry name" value="POLO_BOX"/>
    <property type="match status" value="2"/>
</dbReference>
<feature type="domain" description="Protein kinase" evidence="10">
    <location>
        <begin position="77"/>
        <end position="333"/>
    </location>
</feature>
<dbReference type="Pfam" id="PF00069">
    <property type="entry name" value="Pkinase"/>
    <property type="match status" value="1"/>
</dbReference>
<dbReference type="GO" id="GO:0000922">
    <property type="term" value="C:spindle pole"/>
    <property type="evidence" value="ECO:0007669"/>
    <property type="project" value="TreeGrafter"/>
</dbReference>
<feature type="region of interest" description="Disordered" evidence="9">
    <location>
        <begin position="1"/>
        <end position="30"/>
    </location>
</feature>
<evidence type="ECO:0000256" key="7">
    <source>
        <dbReference type="PROSITE-ProRule" id="PRU10141"/>
    </source>
</evidence>
<keyword evidence="2 8" id="KW-0808">Transferase</keyword>
<feature type="compositionally biased region" description="Basic and acidic residues" evidence="9">
    <location>
        <begin position="523"/>
        <end position="536"/>
    </location>
</feature>
<keyword evidence="1 8" id="KW-0723">Serine/threonine-protein kinase</keyword>
<feature type="domain" description="POLO box" evidence="11">
    <location>
        <begin position="759"/>
        <end position="839"/>
    </location>
</feature>
<evidence type="ECO:0000256" key="4">
    <source>
        <dbReference type="ARBA" id="ARBA00022741"/>
    </source>
</evidence>
<protein>
    <recommendedName>
        <fullName evidence="8">Serine/threonine-protein kinase PLK</fullName>
        <ecNumber evidence="8">2.7.11.21</ecNumber>
    </recommendedName>
    <alternativeName>
        <fullName evidence="8">Polo-like kinase</fullName>
    </alternativeName>
</protein>
<dbReference type="GeneID" id="14912352"/>
<name>L8GG91_ACACF</name>
<dbReference type="GO" id="GO:0005737">
    <property type="term" value="C:cytoplasm"/>
    <property type="evidence" value="ECO:0007669"/>
    <property type="project" value="TreeGrafter"/>
</dbReference>
<dbReference type="PANTHER" id="PTHR24345:SF0">
    <property type="entry name" value="CELL CYCLE SERINE_THREONINE-PROTEIN KINASE CDC5_MSD2"/>
    <property type="match status" value="1"/>
</dbReference>
<dbReference type="Gene3D" id="1.10.510.10">
    <property type="entry name" value="Transferase(Phosphotransferase) domain 1"/>
    <property type="match status" value="1"/>
</dbReference>
<dbReference type="PANTHER" id="PTHR24345">
    <property type="entry name" value="SERINE/THREONINE-PROTEIN KINASE PLK"/>
    <property type="match status" value="1"/>
</dbReference>
<organism evidence="12 13">
    <name type="scientific">Acanthamoeba castellanii (strain ATCC 30010 / Neff)</name>
    <dbReference type="NCBI Taxonomy" id="1257118"/>
    <lineage>
        <taxon>Eukaryota</taxon>
        <taxon>Amoebozoa</taxon>
        <taxon>Discosea</taxon>
        <taxon>Longamoebia</taxon>
        <taxon>Centramoebida</taxon>
        <taxon>Acanthamoebidae</taxon>
        <taxon>Acanthamoeba</taxon>
    </lineage>
</organism>
<dbReference type="OMA" id="KCLANII"/>
<evidence type="ECO:0000256" key="1">
    <source>
        <dbReference type="ARBA" id="ARBA00022527"/>
    </source>
</evidence>
<keyword evidence="3" id="KW-0677">Repeat</keyword>
<dbReference type="VEuPathDB" id="AmoebaDB:ACA1_274380"/>
<dbReference type="InterPro" id="IPR036947">
    <property type="entry name" value="POLO_box_dom_sf"/>
</dbReference>
<feature type="region of interest" description="Disordered" evidence="9">
    <location>
        <begin position="470"/>
        <end position="502"/>
    </location>
</feature>
<evidence type="ECO:0000256" key="2">
    <source>
        <dbReference type="ARBA" id="ARBA00022679"/>
    </source>
</evidence>
<feature type="domain" description="POLO box" evidence="11">
    <location>
        <begin position="636"/>
        <end position="731"/>
    </location>
</feature>
<dbReference type="InterPro" id="IPR000719">
    <property type="entry name" value="Prot_kinase_dom"/>
</dbReference>
<comment type="similarity">
    <text evidence="8">Belongs to the protein kinase superfamily. Ser/Thr protein kinase family. CDC5/Polo subfamily.</text>
</comment>
<dbReference type="FunFam" id="1.10.510.10:FF:000571">
    <property type="entry name" value="Maternal embryonic leucine zipper kinase"/>
    <property type="match status" value="1"/>
</dbReference>
<feature type="region of interest" description="Disordered" evidence="9">
    <location>
        <begin position="523"/>
        <end position="573"/>
    </location>
</feature>
<dbReference type="InterPro" id="IPR033701">
    <property type="entry name" value="POLO_box_1"/>
</dbReference>
<dbReference type="PROSITE" id="PS50011">
    <property type="entry name" value="PROTEIN_KINASE_DOM"/>
    <property type="match status" value="1"/>
</dbReference>
<dbReference type="InterPro" id="IPR008271">
    <property type="entry name" value="Ser/Thr_kinase_AS"/>
</dbReference>
<gene>
    <name evidence="12" type="ORF">ACA1_274380</name>
</gene>
<accession>L8GG91</accession>
<dbReference type="Gene3D" id="3.30.1120.30">
    <property type="entry name" value="POLO box domain"/>
    <property type="match status" value="2"/>
</dbReference>
<keyword evidence="6 7" id="KW-0067">ATP-binding</keyword>
<dbReference type="OrthoDB" id="408964at2759"/>
<evidence type="ECO:0000259" key="10">
    <source>
        <dbReference type="PROSITE" id="PS50011"/>
    </source>
</evidence>
<evidence type="ECO:0000256" key="9">
    <source>
        <dbReference type="SAM" id="MobiDB-lite"/>
    </source>
</evidence>
<dbReference type="EMBL" id="KB008146">
    <property type="protein sequence ID" value="ELR11884.1"/>
    <property type="molecule type" value="Genomic_DNA"/>
</dbReference>
<evidence type="ECO:0000259" key="11">
    <source>
        <dbReference type="PROSITE" id="PS50078"/>
    </source>
</evidence>
<dbReference type="GO" id="GO:0005524">
    <property type="term" value="F:ATP binding"/>
    <property type="evidence" value="ECO:0007669"/>
    <property type="project" value="UniProtKB-UniRule"/>
</dbReference>
<dbReference type="SUPFAM" id="SSF56112">
    <property type="entry name" value="Protein kinase-like (PK-like)"/>
    <property type="match status" value="1"/>
</dbReference>
<dbReference type="SMART" id="SM00220">
    <property type="entry name" value="S_TKc"/>
    <property type="match status" value="1"/>
</dbReference>
<reference evidence="12 13" key="1">
    <citation type="journal article" date="2013" name="Genome Biol.">
        <title>Genome of Acanthamoeba castellanii highlights extensive lateral gene transfer and early evolution of tyrosine kinase signaling.</title>
        <authorList>
            <person name="Clarke M."/>
            <person name="Lohan A.J."/>
            <person name="Liu B."/>
            <person name="Lagkouvardos I."/>
            <person name="Roy S."/>
            <person name="Zafar N."/>
            <person name="Bertelli C."/>
            <person name="Schilde C."/>
            <person name="Kianianmomeni A."/>
            <person name="Burglin T.R."/>
            <person name="Frech C."/>
            <person name="Turcotte B."/>
            <person name="Kopec K.O."/>
            <person name="Synnott J.M."/>
            <person name="Choo C."/>
            <person name="Paponov I."/>
            <person name="Finkler A."/>
            <person name="Soon Heng Tan C."/>
            <person name="Hutchins A.P."/>
            <person name="Weinmeier T."/>
            <person name="Rattei T."/>
            <person name="Chu J.S."/>
            <person name="Gimenez G."/>
            <person name="Irimia M."/>
            <person name="Rigden D.J."/>
            <person name="Fitzpatrick D.A."/>
            <person name="Lorenzo-Morales J."/>
            <person name="Bateman A."/>
            <person name="Chiu C.H."/>
            <person name="Tang P."/>
            <person name="Hegemann P."/>
            <person name="Fromm H."/>
            <person name="Raoult D."/>
            <person name="Greub G."/>
            <person name="Miranda-Saavedra D."/>
            <person name="Chen N."/>
            <person name="Nash P."/>
            <person name="Ginger M.L."/>
            <person name="Horn M."/>
            <person name="Schaap P."/>
            <person name="Caler L."/>
            <person name="Loftus B."/>
        </authorList>
    </citation>
    <scope>NUCLEOTIDE SEQUENCE [LARGE SCALE GENOMIC DNA]</scope>
    <source>
        <strain evidence="12 13">Neff</strain>
    </source>
</reference>
<evidence type="ECO:0000256" key="8">
    <source>
        <dbReference type="RuleBase" id="RU361162"/>
    </source>
</evidence>
<dbReference type="PROSITE" id="PS00107">
    <property type="entry name" value="PROTEIN_KINASE_ATP"/>
    <property type="match status" value="1"/>
</dbReference>
<keyword evidence="4 7" id="KW-0547">Nucleotide-binding</keyword>
<keyword evidence="5 8" id="KW-0418">Kinase</keyword>
<evidence type="ECO:0000256" key="5">
    <source>
        <dbReference type="ARBA" id="ARBA00022777"/>
    </source>
</evidence>
<dbReference type="GO" id="GO:0000776">
    <property type="term" value="C:kinetochore"/>
    <property type="evidence" value="ECO:0007669"/>
    <property type="project" value="TreeGrafter"/>
</dbReference>
<dbReference type="FunFam" id="3.30.200.20:FF:000091">
    <property type="entry name" value="Serine/threonine-protein kinase PLK"/>
    <property type="match status" value="1"/>
</dbReference>
<dbReference type="InterPro" id="IPR011009">
    <property type="entry name" value="Kinase-like_dom_sf"/>
</dbReference>
<feature type="binding site" evidence="7">
    <location>
        <position position="110"/>
    </location>
    <ligand>
        <name>ATP</name>
        <dbReference type="ChEBI" id="CHEBI:30616"/>
    </ligand>
</feature>
<feature type="compositionally biased region" description="Acidic residues" evidence="9">
    <location>
        <begin position="557"/>
        <end position="570"/>
    </location>
</feature>
<dbReference type="EC" id="2.7.11.21" evidence="8"/>
<evidence type="ECO:0000313" key="12">
    <source>
        <dbReference type="EMBL" id="ELR11884.1"/>
    </source>
</evidence>
<feature type="compositionally biased region" description="Polar residues" evidence="9">
    <location>
        <begin position="371"/>
        <end position="380"/>
    </location>
</feature>
<dbReference type="GO" id="GO:0004674">
    <property type="term" value="F:protein serine/threonine kinase activity"/>
    <property type="evidence" value="ECO:0007669"/>
    <property type="project" value="UniProtKB-KW"/>
</dbReference>
<dbReference type="RefSeq" id="XP_004333897.1">
    <property type="nucleotide sequence ID" value="XM_004333849.1"/>
</dbReference>
<evidence type="ECO:0000256" key="6">
    <source>
        <dbReference type="ARBA" id="ARBA00022840"/>
    </source>
</evidence>
<dbReference type="Pfam" id="PF00659">
    <property type="entry name" value="POLO_box"/>
    <property type="match status" value="2"/>
</dbReference>
<sequence length="851" mass="96757">MSTDDVKNYKLQARLPVAPKSPLRTQSSSTIRVAKRTVPRTDGTADRAAMRPPSVGKLIERRKADPETGEVRVLQRFKQTNFLGKGGFAKVYTVIEQDTQEIYAAKVIAKSSLQKKRTKDKLASEIRIHSMLKHKHIVKYVMFFEDSTSCYILMELCNNKSLADLIKARRRLTEPEVRFYMMQLLEAVSYMHSKRVIHRDLKLGNIFLNDDLHIKIGDFGLATRLQHENDRRRTLCGTPNYIAPEILERGDNGHSYEADIWSAGVILYTLLIGKPPFETNCVQATYKRIKENDYAFPEGVEISHSAKSLIRKILTSIPEERPTLQEIMSDEFFNSYIPHSLPVSALSTIPTFSSSRMAQDASGAPRLPLNDRTNTLTSTVPGGKEKKKVEDVIAEAKAQIALATKPMSAHPLPIARAVATHIVTSPAGDIADIFDTKKAKHAAQPEEFGIENREPGALSTTDAMVADSMGTRKRLRSPFRNASIADKSPTKQRARRSHLNPMSTCKRLIDDFEGKEEEKKDALVAVETDKSSRQAENDDEDNTNTNTNKKNQRCEQNEENDMDEEDEEADERVTIRVHRTLTESFARLTMADRTEATLDGVSRAPATLASITHLNAFDDIKNGLVYGEGENSNVCWVRKWFDISDRYGLAYQLQDGSIGGYFNDRTSIMRRCAEPDTGSGWKMENEFVYMSYKSTRRGKRQHTERYSMDKFPQELYKKVQLLKYFQKLFDKENKSTSTLVDLAPEEYERTRSARSSVLHVDRWFRRKHATFFRLSNRIVQVNFTDESKVILSSDGKMVTYVDKQGEVHVQTLEAIVLNPNPSIINRLKYTRDILGDLLRTKESRSSSSNDF</sequence>
<dbReference type="InterPro" id="IPR017441">
    <property type="entry name" value="Protein_kinase_ATP_BS"/>
</dbReference>
<dbReference type="AlphaFoldDB" id="L8GG91"/>
<keyword evidence="13" id="KW-1185">Reference proteome</keyword>
<dbReference type="CDD" id="cd14099">
    <property type="entry name" value="STKc_PLK"/>
    <property type="match status" value="1"/>
</dbReference>
<dbReference type="Proteomes" id="UP000011083">
    <property type="component" value="Unassembled WGS sequence"/>
</dbReference>
<dbReference type="InterPro" id="IPR000959">
    <property type="entry name" value="POLO_box_dom"/>
</dbReference>
<dbReference type="PROSITE" id="PS00108">
    <property type="entry name" value="PROTEIN_KINASE_ST"/>
    <property type="match status" value="1"/>
</dbReference>
<comment type="catalytic activity">
    <reaction evidence="8">
        <text>L-threonyl-[protein] + ATP = O-phospho-L-threonyl-[protein] + ADP + H(+)</text>
        <dbReference type="Rhea" id="RHEA:46608"/>
        <dbReference type="Rhea" id="RHEA-COMP:11060"/>
        <dbReference type="Rhea" id="RHEA-COMP:11605"/>
        <dbReference type="ChEBI" id="CHEBI:15378"/>
        <dbReference type="ChEBI" id="CHEBI:30013"/>
        <dbReference type="ChEBI" id="CHEBI:30616"/>
        <dbReference type="ChEBI" id="CHEBI:61977"/>
        <dbReference type="ChEBI" id="CHEBI:456216"/>
        <dbReference type="EC" id="2.7.11.21"/>
    </reaction>
</comment>
<dbReference type="GO" id="GO:0007052">
    <property type="term" value="P:mitotic spindle organization"/>
    <property type="evidence" value="ECO:0007669"/>
    <property type="project" value="TreeGrafter"/>
</dbReference>
<dbReference type="GO" id="GO:0005634">
    <property type="term" value="C:nucleus"/>
    <property type="evidence" value="ECO:0007669"/>
    <property type="project" value="TreeGrafter"/>
</dbReference>
<dbReference type="STRING" id="1257118.L8GG91"/>
<dbReference type="CDD" id="cd13118">
    <property type="entry name" value="POLO_box_1"/>
    <property type="match status" value="1"/>
</dbReference>
<dbReference type="CDD" id="cd13117">
    <property type="entry name" value="POLO_box_2"/>
    <property type="match status" value="1"/>
</dbReference>